<feature type="transmembrane region" description="Helical" evidence="1">
    <location>
        <begin position="19"/>
        <end position="37"/>
    </location>
</feature>
<feature type="transmembrane region" description="Helical" evidence="1">
    <location>
        <begin position="174"/>
        <end position="195"/>
    </location>
</feature>
<comment type="caution">
    <text evidence="2">The sequence shown here is derived from an EMBL/GenBank/DDBJ whole genome shotgun (WGS) entry which is preliminary data.</text>
</comment>
<dbReference type="RefSeq" id="WP_007703248.1">
    <property type="nucleotide sequence ID" value="NZ_AOIQ01000021.1"/>
</dbReference>
<keyword evidence="1" id="KW-1133">Transmembrane helix</keyword>
<dbReference type="Proteomes" id="UP000011560">
    <property type="component" value="Unassembled WGS sequence"/>
</dbReference>
<dbReference type="PANTHER" id="PTHR37305">
    <property type="entry name" value="INTEGRAL MEMBRANE PROTEIN-RELATED"/>
    <property type="match status" value="1"/>
</dbReference>
<keyword evidence="1" id="KW-0472">Membrane</keyword>
<gene>
    <name evidence="2" type="ORF">C479_12773</name>
</gene>
<feature type="transmembrane region" description="Helical" evidence="1">
    <location>
        <begin position="136"/>
        <end position="162"/>
    </location>
</feature>
<feature type="transmembrane region" description="Helical" evidence="1">
    <location>
        <begin position="57"/>
        <end position="77"/>
    </location>
</feature>
<dbReference type="PANTHER" id="PTHR37305:SF1">
    <property type="entry name" value="MEMBRANE PROTEIN"/>
    <property type="match status" value="1"/>
</dbReference>
<dbReference type="GO" id="GO:0140359">
    <property type="term" value="F:ABC-type transporter activity"/>
    <property type="evidence" value="ECO:0007669"/>
    <property type="project" value="InterPro"/>
</dbReference>
<dbReference type="AlphaFoldDB" id="M0BEY7"/>
<protein>
    <submittedName>
        <fullName evidence="2">ABC-2 type transporter</fullName>
    </submittedName>
</protein>
<dbReference type="OrthoDB" id="86287at2157"/>
<feature type="transmembrane region" description="Helical" evidence="1">
    <location>
        <begin position="257"/>
        <end position="277"/>
    </location>
</feature>
<reference evidence="2 3" key="1">
    <citation type="journal article" date="2014" name="PLoS Genet.">
        <title>Phylogenetically driven sequencing of extremely halophilic archaea reveals strategies for static and dynamic osmo-response.</title>
        <authorList>
            <person name="Becker E.A."/>
            <person name="Seitzer P.M."/>
            <person name="Tritt A."/>
            <person name="Larsen D."/>
            <person name="Krusor M."/>
            <person name="Yao A.I."/>
            <person name="Wu D."/>
            <person name="Madern D."/>
            <person name="Eisen J.A."/>
            <person name="Darling A.E."/>
            <person name="Facciotti M.T."/>
        </authorList>
    </citation>
    <scope>NUCLEOTIDE SEQUENCE [LARGE SCALE GENOMIC DNA]</scope>
    <source>
        <strain evidence="2 3">JCM 14624</strain>
    </source>
</reference>
<sequence length="283" mass="30261">MSVADVVSKDILDVRRAKIIWAVAGLYTLVTAVFVYWGTQARPPEGWSGVYMALWNFVFVGAMFVPAIALVGAYLAIAGERESGSIKYLLSTPIQRRDVVLGKYVSRATVVAASLVVAFVVAAILSLVWFSEFPAGVFVGLALLTIAFALAYVAVAITISAATATRSRAMGGVLGFYFVTNLLILFGQLSILGALEYVLNELLGLGVGDDPIQLVGMLVSPTHTYLNTTLLAFPDGFEEAMLGGQTTATAWYVEPEAALVILLAWTVVPLALGVWRFERADLG</sequence>
<dbReference type="EMBL" id="AOIQ01000021">
    <property type="protein sequence ID" value="ELZ08214.1"/>
    <property type="molecule type" value="Genomic_DNA"/>
</dbReference>
<evidence type="ECO:0000256" key="1">
    <source>
        <dbReference type="SAM" id="Phobius"/>
    </source>
</evidence>
<dbReference type="GO" id="GO:0005886">
    <property type="term" value="C:plasma membrane"/>
    <property type="evidence" value="ECO:0007669"/>
    <property type="project" value="UniProtKB-SubCell"/>
</dbReference>
<evidence type="ECO:0000313" key="2">
    <source>
        <dbReference type="EMBL" id="ELZ08214.1"/>
    </source>
</evidence>
<organism evidence="2 3">
    <name type="scientific">Halovivax asiaticus JCM 14624</name>
    <dbReference type="NCBI Taxonomy" id="1227490"/>
    <lineage>
        <taxon>Archaea</taxon>
        <taxon>Methanobacteriati</taxon>
        <taxon>Methanobacteriota</taxon>
        <taxon>Stenosarchaea group</taxon>
        <taxon>Halobacteria</taxon>
        <taxon>Halobacteriales</taxon>
        <taxon>Natrialbaceae</taxon>
        <taxon>Halovivax</taxon>
    </lineage>
</organism>
<keyword evidence="3" id="KW-1185">Reference proteome</keyword>
<dbReference type="Pfam" id="PF12679">
    <property type="entry name" value="ABC2_membrane_2"/>
    <property type="match status" value="1"/>
</dbReference>
<dbReference type="PATRIC" id="fig|1227490.4.peg.2598"/>
<evidence type="ECO:0000313" key="3">
    <source>
        <dbReference type="Proteomes" id="UP000011560"/>
    </source>
</evidence>
<dbReference type="STRING" id="1227490.C479_12773"/>
<proteinExistence type="predicted"/>
<keyword evidence="1" id="KW-0812">Transmembrane</keyword>
<accession>M0BEY7</accession>
<name>M0BEY7_9EURY</name>
<feature type="transmembrane region" description="Helical" evidence="1">
    <location>
        <begin position="104"/>
        <end position="130"/>
    </location>
</feature>